<evidence type="ECO:0000313" key="4">
    <source>
        <dbReference type="Proteomes" id="UP000481153"/>
    </source>
</evidence>
<protein>
    <recommendedName>
        <fullName evidence="5">Transmembrane protein</fullName>
    </recommendedName>
</protein>
<dbReference type="AlphaFoldDB" id="A0A6G0X5J0"/>
<feature type="transmembrane region" description="Helical" evidence="2">
    <location>
        <begin position="377"/>
        <end position="397"/>
    </location>
</feature>
<organism evidence="3 4">
    <name type="scientific">Aphanomyces euteiches</name>
    <dbReference type="NCBI Taxonomy" id="100861"/>
    <lineage>
        <taxon>Eukaryota</taxon>
        <taxon>Sar</taxon>
        <taxon>Stramenopiles</taxon>
        <taxon>Oomycota</taxon>
        <taxon>Saprolegniomycetes</taxon>
        <taxon>Saprolegniales</taxon>
        <taxon>Verrucalvaceae</taxon>
        <taxon>Aphanomyces</taxon>
    </lineage>
</organism>
<dbReference type="VEuPathDB" id="FungiDB:AeMF1_002820"/>
<evidence type="ECO:0000256" key="2">
    <source>
        <dbReference type="SAM" id="Phobius"/>
    </source>
</evidence>
<feature type="transmembrane region" description="Helical" evidence="2">
    <location>
        <begin position="323"/>
        <end position="342"/>
    </location>
</feature>
<feature type="transmembrane region" description="Helical" evidence="2">
    <location>
        <begin position="180"/>
        <end position="198"/>
    </location>
</feature>
<keyword evidence="2" id="KW-0472">Membrane</keyword>
<reference evidence="3 4" key="1">
    <citation type="submission" date="2019-07" db="EMBL/GenBank/DDBJ databases">
        <title>Genomics analysis of Aphanomyces spp. identifies a new class of oomycete effector associated with host adaptation.</title>
        <authorList>
            <person name="Gaulin E."/>
        </authorList>
    </citation>
    <scope>NUCLEOTIDE SEQUENCE [LARGE SCALE GENOMIC DNA]</scope>
    <source>
        <strain evidence="3 4">ATCC 201684</strain>
    </source>
</reference>
<keyword evidence="1" id="KW-0175">Coiled coil</keyword>
<feature type="coiled-coil region" evidence="1">
    <location>
        <begin position="401"/>
        <end position="428"/>
    </location>
</feature>
<feature type="transmembrane region" description="Helical" evidence="2">
    <location>
        <begin position="119"/>
        <end position="139"/>
    </location>
</feature>
<evidence type="ECO:0000313" key="3">
    <source>
        <dbReference type="EMBL" id="KAF0735236.1"/>
    </source>
</evidence>
<dbReference type="OrthoDB" id="86783at2759"/>
<comment type="caution">
    <text evidence="3">The sequence shown here is derived from an EMBL/GenBank/DDBJ whole genome shotgun (WGS) entry which is preliminary data.</text>
</comment>
<gene>
    <name evidence="3" type="ORF">Ae201684_008153</name>
</gene>
<accession>A0A6G0X5J0</accession>
<keyword evidence="2" id="KW-0812">Transmembrane</keyword>
<sequence length="431" mass="49581">MDGPPPSQVPAYQTLPSFKAAQSNQYPSYQATPSFQAAQPTQGYYPTTTISETQPLILDMEDGRSLQEFQEPATEEGNQTYLGRWIVDQWNQTVAFECLSINVKYRDGVPKYSWRGVPLLYLAMIVGVTVAAVVDGLVYSNDDDDDDNGGADVKSGTKIGSTYFHRHRYSTDFSDVTHQYTWFHVLLAVIIFDIMYALNAYRDIVENNLPTWRCQLQYIKAICVLTSQVLFFLDIFGAIHVSPFHVCVPLILWTLLQALRLQWQALLGLLAILVSLKLSDSIQWSWTATFVPMWILLLFMLPLVLLLPGQYGDTGTNYLFKYYWFPQAFFFLFVSVLLVIQLDDFPDADGSPSTNSTLDGQDDDDDDDDDNLLSFKYWKLLLIWLVPVVFFIFHWFFSCQRKQFEKRQAEEEQKEQKYNEMVNQMKAQGLV</sequence>
<feature type="transmembrane region" description="Helical" evidence="2">
    <location>
        <begin position="292"/>
        <end position="311"/>
    </location>
</feature>
<dbReference type="EMBL" id="VJMJ01000100">
    <property type="protein sequence ID" value="KAF0735236.1"/>
    <property type="molecule type" value="Genomic_DNA"/>
</dbReference>
<evidence type="ECO:0000256" key="1">
    <source>
        <dbReference type="SAM" id="Coils"/>
    </source>
</evidence>
<evidence type="ECO:0008006" key="5">
    <source>
        <dbReference type="Google" id="ProtNLM"/>
    </source>
</evidence>
<feature type="transmembrane region" description="Helical" evidence="2">
    <location>
        <begin position="218"/>
        <end position="236"/>
    </location>
</feature>
<keyword evidence="2" id="KW-1133">Transmembrane helix</keyword>
<keyword evidence="4" id="KW-1185">Reference proteome</keyword>
<proteinExistence type="predicted"/>
<name>A0A6G0X5J0_9STRA</name>
<dbReference type="Proteomes" id="UP000481153">
    <property type="component" value="Unassembled WGS sequence"/>
</dbReference>